<sequence length="87" mass="9246">MSLLSENVIPGNHGKVFGTNAKEQAEIAIVVEAILTVDGIKDVLVNADVFPAELTVHTNAIVEIEKIENAVKPTGFHAIPKGGLFQL</sequence>
<dbReference type="EMBL" id="FPIY01000001">
    <property type="protein sequence ID" value="SFW19563.1"/>
    <property type="molecule type" value="Genomic_DNA"/>
</dbReference>
<accession>A0A1K1M8Y8</accession>
<evidence type="ECO:0008006" key="3">
    <source>
        <dbReference type="Google" id="ProtNLM"/>
    </source>
</evidence>
<dbReference type="OrthoDB" id="982897at2"/>
<organism evidence="1 2">
    <name type="scientific">Cellulophaga fucicola</name>
    <dbReference type="NCBI Taxonomy" id="76595"/>
    <lineage>
        <taxon>Bacteria</taxon>
        <taxon>Pseudomonadati</taxon>
        <taxon>Bacteroidota</taxon>
        <taxon>Flavobacteriia</taxon>
        <taxon>Flavobacteriales</taxon>
        <taxon>Flavobacteriaceae</taxon>
        <taxon>Cellulophaga</taxon>
    </lineage>
</organism>
<dbReference type="RefSeq" id="WP_072302100.1">
    <property type="nucleotide sequence ID" value="NZ_CBDUMO010000006.1"/>
</dbReference>
<dbReference type="Proteomes" id="UP000183257">
    <property type="component" value="Unassembled WGS sequence"/>
</dbReference>
<name>A0A1K1M8Y8_9FLAO</name>
<dbReference type="AlphaFoldDB" id="A0A1K1M8Y8"/>
<evidence type="ECO:0000313" key="1">
    <source>
        <dbReference type="EMBL" id="SFW19563.1"/>
    </source>
</evidence>
<reference evidence="2" key="1">
    <citation type="submission" date="2016-11" db="EMBL/GenBank/DDBJ databases">
        <authorList>
            <person name="Varghese N."/>
            <person name="Submissions S."/>
        </authorList>
    </citation>
    <scope>NUCLEOTIDE SEQUENCE [LARGE SCALE GENOMIC DNA]</scope>
    <source>
        <strain evidence="2">DSM 24786</strain>
    </source>
</reference>
<proteinExistence type="predicted"/>
<evidence type="ECO:0000313" key="2">
    <source>
        <dbReference type="Proteomes" id="UP000183257"/>
    </source>
</evidence>
<keyword evidence="2" id="KW-1185">Reference proteome</keyword>
<protein>
    <recommendedName>
        <fullName evidence="3">Heavy-metal-associated domain-containing protein</fullName>
    </recommendedName>
</protein>
<gene>
    <name evidence="1" type="ORF">SAMN05660313_00424</name>
</gene>